<keyword evidence="3 5" id="KW-1133">Transmembrane helix</keyword>
<dbReference type="Proteomes" id="UP000826651">
    <property type="component" value="Unassembled WGS sequence"/>
</dbReference>
<evidence type="ECO:0000256" key="5">
    <source>
        <dbReference type="SAM" id="Phobius"/>
    </source>
</evidence>
<accession>A0ABS7S624</accession>
<keyword evidence="7" id="KW-1185">Reference proteome</keyword>
<evidence type="ECO:0000256" key="3">
    <source>
        <dbReference type="ARBA" id="ARBA00022989"/>
    </source>
</evidence>
<reference evidence="6 7" key="1">
    <citation type="submission" date="2021-04" db="EMBL/GenBank/DDBJ databases">
        <title>Ruania sp. nov., isolated from sandy soil of mangrove forest.</title>
        <authorList>
            <person name="Ge X."/>
            <person name="Huang R."/>
            <person name="Liu W."/>
        </authorList>
    </citation>
    <scope>NUCLEOTIDE SEQUENCE [LARGE SCALE GENOMIC DNA]</scope>
    <source>
        <strain evidence="6 7">N2-46</strain>
    </source>
</reference>
<comment type="subcellular location">
    <subcellularLocation>
        <location evidence="1">Membrane</location>
        <topology evidence="1">Multi-pass membrane protein</topology>
    </subcellularLocation>
</comment>
<evidence type="ECO:0000313" key="6">
    <source>
        <dbReference type="EMBL" id="MBZ2195795.1"/>
    </source>
</evidence>
<feature type="transmembrane region" description="Helical" evidence="5">
    <location>
        <begin position="6"/>
        <end position="22"/>
    </location>
</feature>
<dbReference type="InterPro" id="IPR019109">
    <property type="entry name" value="MamF_MmsF"/>
</dbReference>
<evidence type="ECO:0000313" key="7">
    <source>
        <dbReference type="Proteomes" id="UP000826651"/>
    </source>
</evidence>
<feature type="transmembrane region" description="Helical" evidence="5">
    <location>
        <begin position="62"/>
        <end position="81"/>
    </location>
</feature>
<evidence type="ECO:0000256" key="1">
    <source>
        <dbReference type="ARBA" id="ARBA00004141"/>
    </source>
</evidence>
<name>A0ABS7S624_9MICO</name>
<sequence>MVLSAGWLSFLGPLLVWLIWKDRGPLVRNAAASAFNFNITVWVVTIIGWICLFTIVLIPLAIVLWAVVWIAQIVLSIIGAMRASNGEVYRYPFQVPILK</sequence>
<keyword evidence="4 5" id="KW-0472">Membrane</keyword>
<dbReference type="Pfam" id="PF09685">
    <property type="entry name" value="MamF_MmsF"/>
    <property type="match status" value="1"/>
</dbReference>
<proteinExistence type="predicted"/>
<evidence type="ECO:0000256" key="2">
    <source>
        <dbReference type="ARBA" id="ARBA00022692"/>
    </source>
</evidence>
<feature type="transmembrane region" description="Helical" evidence="5">
    <location>
        <begin position="34"/>
        <end position="56"/>
    </location>
</feature>
<organism evidence="6 7">
    <name type="scientific">Occultella gossypii</name>
    <dbReference type="NCBI Taxonomy" id="2800820"/>
    <lineage>
        <taxon>Bacteria</taxon>
        <taxon>Bacillati</taxon>
        <taxon>Actinomycetota</taxon>
        <taxon>Actinomycetes</taxon>
        <taxon>Micrococcales</taxon>
        <taxon>Ruaniaceae</taxon>
        <taxon>Occultella</taxon>
    </lineage>
</organism>
<comment type="caution">
    <text evidence="6">The sequence shown here is derived from an EMBL/GenBank/DDBJ whole genome shotgun (WGS) entry which is preliminary data.</text>
</comment>
<gene>
    <name evidence="6" type="ORF">KCQ71_06505</name>
</gene>
<protein>
    <submittedName>
        <fullName evidence="6">DUF4870 domain-containing protein</fullName>
    </submittedName>
</protein>
<keyword evidence="2 5" id="KW-0812">Transmembrane</keyword>
<dbReference type="EMBL" id="JAGSHT010000006">
    <property type="protein sequence ID" value="MBZ2195795.1"/>
    <property type="molecule type" value="Genomic_DNA"/>
</dbReference>
<evidence type="ECO:0000256" key="4">
    <source>
        <dbReference type="ARBA" id="ARBA00023136"/>
    </source>
</evidence>